<organism evidence="1 2">
    <name type="scientific">Reticulomyxa filosa</name>
    <dbReference type="NCBI Taxonomy" id="46433"/>
    <lineage>
        <taxon>Eukaryota</taxon>
        <taxon>Sar</taxon>
        <taxon>Rhizaria</taxon>
        <taxon>Retaria</taxon>
        <taxon>Foraminifera</taxon>
        <taxon>Monothalamids</taxon>
        <taxon>Reticulomyxidae</taxon>
        <taxon>Reticulomyxa</taxon>
    </lineage>
</organism>
<gene>
    <name evidence="1" type="ORF">RFI_37041</name>
</gene>
<feature type="non-terminal residue" evidence="1">
    <location>
        <position position="328"/>
    </location>
</feature>
<dbReference type="OrthoDB" id="6257037at2759"/>
<dbReference type="Proteomes" id="UP000023152">
    <property type="component" value="Unassembled WGS sequence"/>
</dbReference>
<dbReference type="AlphaFoldDB" id="X6LI92"/>
<evidence type="ECO:0000313" key="2">
    <source>
        <dbReference type="Proteomes" id="UP000023152"/>
    </source>
</evidence>
<reference evidence="1 2" key="1">
    <citation type="journal article" date="2013" name="Curr. Biol.">
        <title>The Genome of the Foraminiferan Reticulomyxa filosa.</title>
        <authorList>
            <person name="Glockner G."/>
            <person name="Hulsmann N."/>
            <person name="Schleicher M."/>
            <person name="Noegel A.A."/>
            <person name="Eichinger L."/>
            <person name="Gallinger C."/>
            <person name="Pawlowski J."/>
            <person name="Sierra R."/>
            <person name="Euteneuer U."/>
            <person name="Pillet L."/>
            <person name="Moustafa A."/>
            <person name="Platzer M."/>
            <person name="Groth M."/>
            <person name="Szafranski K."/>
            <person name="Schliwa M."/>
        </authorList>
    </citation>
    <scope>NUCLEOTIDE SEQUENCE [LARGE SCALE GENOMIC DNA]</scope>
</reference>
<sequence length="328" mass="39121">MEEYFILFDYEYRRIVLFDGSNKLKIIKLQVGNPKKLSLEFNVHIKHYNYHSKRKCVKYCNLILNHCWRFRTKDYGSRDNLSNCCSEFNSFQIMYSTNKEPLNPYSMTLKQGLQHLQDQLKIRQQSINGEDKLIMFKCNFDECKPQIQSNMNKNVLLNDIYKHLPYYPNIQIHWKIDFMFMVSYKHTISIQRAEIPKIISNEDAIIPPNQKSTFNPLLYKCDIHQLKIFLNKTCLTKEKSDNNLKLLLHEVIKNNCLCDLIPKEILSTRKKVIEQQIGYNKENEDKLILNDKILNDKILTILNELKILYHDDIHKKMGYPLELHHICA</sequence>
<name>X6LI92_RETFI</name>
<proteinExistence type="predicted"/>
<comment type="caution">
    <text evidence="1">The sequence shown here is derived from an EMBL/GenBank/DDBJ whole genome shotgun (WGS) entry which is preliminary data.</text>
</comment>
<accession>X6LI92</accession>
<dbReference type="EMBL" id="ASPP01041125">
    <property type="protein sequence ID" value="ETO00405.1"/>
    <property type="molecule type" value="Genomic_DNA"/>
</dbReference>
<protein>
    <submittedName>
        <fullName evidence="1">Uncharacterized protein</fullName>
    </submittedName>
</protein>
<evidence type="ECO:0000313" key="1">
    <source>
        <dbReference type="EMBL" id="ETO00405.1"/>
    </source>
</evidence>
<keyword evidence="2" id="KW-1185">Reference proteome</keyword>